<dbReference type="InterPro" id="IPR050672">
    <property type="entry name" value="FBXO45-Fsn/SPSB_families"/>
</dbReference>
<reference evidence="4" key="1">
    <citation type="submission" date="2025-08" db="UniProtKB">
        <authorList>
            <consortium name="RefSeq"/>
        </authorList>
    </citation>
    <scope>IDENTIFICATION</scope>
    <source>
        <tissue evidence="4">Whole Larva</tissue>
    </source>
</reference>
<feature type="domain" description="B30.2/SPRY" evidence="2">
    <location>
        <begin position="35"/>
        <end position="226"/>
    </location>
</feature>
<organism evidence="3 4">
    <name type="scientific">Nicrophorus vespilloides</name>
    <name type="common">Boreal carrion beetle</name>
    <dbReference type="NCBI Taxonomy" id="110193"/>
    <lineage>
        <taxon>Eukaryota</taxon>
        <taxon>Metazoa</taxon>
        <taxon>Ecdysozoa</taxon>
        <taxon>Arthropoda</taxon>
        <taxon>Hexapoda</taxon>
        <taxon>Insecta</taxon>
        <taxon>Pterygota</taxon>
        <taxon>Neoptera</taxon>
        <taxon>Endopterygota</taxon>
        <taxon>Coleoptera</taxon>
        <taxon>Polyphaga</taxon>
        <taxon>Staphyliniformia</taxon>
        <taxon>Silphidae</taxon>
        <taxon>Nicrophorinae</taxon>
        <taxon>Nicrophorus</taxon>
    </lineage>
</organism>
<dbReference type="PROSITE" id="PS50188">
    <property type="entry name" value="B302_SPRY"/>
    <property type="match status" value="1"/>
</dbReference>
<name>A0ABM1N0Q6_NICVS</name>
<evidence type="ECO:0000256" key="1">
    <source>
        <dbReference type="ARBA" id="ARBA00022786"/>
    </source>
</evidence>
<dbReference type="RefSeq" id="XP_017780406.1">
    <property type="nucleotide sequence ID" value="XM_017924917.1"/>
</dbReference>
<protein>
    <submittedName>
        <fullName evidence="4">SPRY domain-containing SOCS box protein 3</fullName>
    </submittedName>
</protein>
<dbReference type="InterPro" id="IPR035754">
    <property type="entry name" value="SPRY_SPSB3"/>
</dbReference>
<dbReference type="Proteomes" id="UP000695000">
    <property type="component" value="Unplaced"/>
</dbReference>
<dbReference type="InterPro" id="IPR001870">
    <property type="entry name" value="B30.2/SPRY"/>
</dbReference>
<keyword evidence="1" id="KW-0833">Ubl conjugation pathway</keyword>
<evidence type="ECO:0000259" key="2">
    <source>
        <dbReference type="PROSITE" id="PS50188"/>
    </source>
</evidence>
<dbReference type="GeneID" id="108565448"/>
<keyword evidence="3" id="KW-1185">Reference proteome</keyword>
<dbReference type="Gene3D" id="2.60.120.920">
    <property type="match status" value="1"/>
</dbReference>
<dbReference type="CDD" id="cd12876">
    <property type="entry name" value="SPRY_SOCS3"/>
    <property type="match status" value="1"/>
</dbReference>
<dbReference type="PANTHER" id="PTHR12245">
    <property type="entry name" value="SPRY DOMAIN CONTAINING SOCS BOX PROTEIN"/>
    <property type="match status" value="1"/>
</dbReference>
<dbReference type="InterPro" id="IPR003877">
    <property type="entry name" value="SPRY_dom"/>
</dbReference>
<dbReference type="SUPFAM" id="SSF49899">
    <property type="entry name" value="Concanavalin A-like lectins/glucanases"/>
    <property type="match status" value="1"/>
</dbReference>
<evidence type="ECO:0000313" key="4">
    <source>
        <dbReference type="RefSeq" id="XP_017780406.1"/>
    </source>
</evidence>
<dbReference type="PANTHER" id="PTHR12245:SF5">
    <property type="entry name" value="SPRY DOMAIN-CONTAINING SOCS BOX PROTEIN 3"/>
    <property type="match status" value="1"/>
</dbReference>
<dbReference type="InterPro" id="IPR043136">
    <property type="entry name" value="B30.2/SPRY_sf"/>
</dbReference>
<sequence>MVFTRRVMSVTTDSRTKEINLRNADSLCCSKCCGESMYAGKLCCDCGEGNGTLDWLWDESCEGSDCVIAKQNKCEVLFHPVYSSGTAIIRGDQVFEKNFHYYFEVKILTTLYGTDVMVGVVTPDVNFKKYQLKFCSMLGHDDKSWGYSYSGHLHYYGLTRKYSKQFGLGSLVGMYVDMCRGTIEYYLNRKPLGIAFNGLKEHKLIPTVCSTAAQSAVRLTCAKKLKPSLQLTALNKISRNTELTNSFFEVPGLSMLCQKDFFWLTPRKDYIEQTEQLTLEDEVVLSLDSEGKRKKVKVDKWGIYIGPSHAKKRIKRRKSCKCVVIESGGSKQVMTQAEFLDEAKTKEHSLLHFLQHQLSREAEETINLYSDDDNDPIFGFNYLFDERRRRRRLVDEDSSSSD</sequence>
<dbReference type="InterPro" id="IPR013320">
    <property type="entry name" value="ConA-like_dom_sf"/>
</dbReference>
<dbReference type="Pfam" id="PF00622">
    <property type="entry name" value="SPRY"/>
    <property type="match status" value="1"/>
</dbReference>
<proteinExistence type="predicted"/>
<accession>A0ABM1N0Q6</accession>
<evidence type="ECO:0000313" key="3">
    <source>
        <dbReference type="Proteomes" id="UP000695000"/>
    </source>
</evidence>
<dbReference type="SMART" id="SM00449">
    <property type="entry name" value="SPRY"/>
    <property type="match status" value="1"/>
</dbReference>
<gene>
    <name evidence="4" type="primary">LOC108565448</name>
</gene>